<evidence type="ECO:0000256" key="6">
    <source>
        <dbReference type="ARBA" id="ARBA00024036"/>
    </source>
</evidence>
<keyword evidence="1" id="KW-0479">Metal-binding</keyword>
<dbReference type="GO" id="GO:0046872">
    <property type="term" value="F:metal ion binding"/>
    <property type="evidence" value="ECO:0007669"/>
    <property type="project" value="UniProtKB-KW"/>
</dbReference>
<dbReference type="HAMAP" id="MF_02040">
    <property type="entry name" value="Mrp_NBP35"/>
    <property type="match status" value="1"/>
</dbReference>
<dbReference type="PANTHER" id="PTHR42961:SF2">
    <property type="entry name" value="IRON-SULFUR PROTEIN NUBPL"/>
    <property type="match status" value="1"/>
</dbReference>
<keyword evidence="5" id="KW-0411">Iron-sulfur</keyword>
<organism evidence="7 8">
    <name type="scientific">Anaeramoeba ignava</name>
    <name type="common">Anaerobic marine amoeba</name>
    <dbReference type="NCBI Taxonomy" id="1746090"/>
    <lineage>
        <taxon>Eukaryota</taxon>
        <taxon>Metamonada</taxon>
        <taxon>Anaeramoebidae</taxon>
        <taxon>Anaeramoeba</taxon>
    </lineage>
</organism>
<dbReference type="AlphaFoldDB" id="A0A9Q0LFM2"/>
<evidence type="ECO:0000313" key="8">
    <source>
        <dbReference type="Proteomes" id="UP001149090"/>
    </source>
</evidence>
<dbReference type="InterPro" id="IPR027417">
    <property type="entry name" value="P-loop_NTPase"/>
</dbReference>
<dbReference type="EMBL" id="JAPDFW010000096">
    <property type="protein sequence ID" value="KAJ5070355.1"/>
    <property type="molecule type" value="Genomic_DNA"/>
</dbReference>
<evidence type="ECO:0000256" key="2">
    <source>
        <dbReference type="ARBA" id="ARBA00022741"/>
    </source>
</evidence>
<dbReference type="GO" id="GO:0140663">
    <property type="term" value="F:ATP-dependent FeS chaperone activity"/>
    <property type="evidence" value="ECO:0007669"/>
    <property type="project" value="InterPro"/>
</dbReference>
<dbReference type="SUPFAM" id="SSF52540">
    <property type="entry name" value="P-loop containing nucleoside triphosphate hydrolases"/>
    <property type="match status" value="1"/>
</dbReference>
<dbReference type="Pfam" id="PF10609">
    <property type="entry name" value="ParA"/>
    <property type="match status" value="1"/>
</dbReference>
<evidence type="ECO:0000256" key="3">
    <source>
        <dbReference type="ARBA" id="ARBA00022840"/>
    </source>
</evidence>
<comment type="caution">
    <text evidence="7">The sequence shown here is derived from an EMBL/GenBank/DDBJ whole genome shotgun (WGS) entry which is preliminary data.</text>
</comment>
<keyword evidence="8" id="KW-1185">Reference proteome</keyword>
<dbReference type="FunFam" id="3.40.50.300:FF:000418">
    <property type="entry name" value="Iron-sulfur cluster carrier protein"/>
    <property type="match status" value="1"/>
</dbReference>
<sequence length="346" mass="38379">MLQKILSHQEFAKKANIPFQKTSSLVLKKFFVKKTHQILSNSSVKYQNPRLLDHQKIFSRKFSDENKKENKFKPVPLGIPGVEHIIAVSSAKGGVGKSTVAVNLALAFSKMNKKVGILDSDMYGPSIPKLMGTEGSSIMQNSEQKILPIPAYNIQTISIGNLIDPKQALIWRGPLVTGTLNQLFRDVEWGELDILVLDLPPGTGDTQLTISQSLQLSGAVIVSTPQDIALNDAIRGVVMFQKVNVPVIGIVENMSYYECPKCHHVENIFGSGGAKKMSEDMKIDLLGQIPLHTDIRKFSDEGTPIVEKEPNSSYSKKFMEIANKIIKKLDEKKLSKEIEPPKITMK</sequence>
<dbReference type="GO" id="GO:0005524">
    <property type="term" value="F:ATP binding"/>
    <property type="evidence" value="ECO:0007669"/>
    <property type="project" value="UniProtKB-KW"/>
</dbReference>
<keyword evidence="3" id="KW-0067">ATP-binding</keyword>
<gene>
    <name evidence="7" type="ORF">M0811_11021</name>
</gene>
<protein>
    <submittedName>
        <fullName evidence="7">Iron-sulfur protein nubpl</fullName>
    </submittedName>
</protein>
<dbReference type="Proteomes" id="UP001149090">
    <property type="component" value="Unassembled WGS sequence"/>
</dbReference>
<dbReference type="OrthoDB" id="1741334at2759"/>
<evidence type="ECO:0000256" key="5">
    <source>
        <dbReference type="ARBA" id="ARBA00023014"/>
    </source>
</evidence>
<keyword evidence="4" id="KW-0408">Iron</keyword>
<dbReference type="CDD" id="cd02037">
    <property type="entry name" value="Mrp_NBP35"/>
    <property type="match status" value="1"/>
</dbReference>
<name>A0A9Q0LFM2_ANAIG</name>
<dbReference type="PANTHER" id="PTHR42961">
    <property type="entry name" value="IRON-SULFUR PROTEIN NUBPL"/>
    <property type="match status" value="1"/>
</dbReference>
<reference evidence="7" key="1">
    <citation type="submission" date="2022-10" db="EMBL/GenBank/DDBJ databases">
        <title>Novel sulphate-reducing endosymbionts in the free-living metamonad Anaeramoeba.</title>
        <authorList>
            <person name="Jerlstrom-Hultqvist J."/>
            <person name="Cepicka I."/>
            <person name="Gallot-Lavallee L."/>
            <person name="Salas-Leiva D."/>
            <person name="Curtis B.A."/>
            <person name="Zahonova K."/>
            <person name="Pipaliya S."/>
            <person name="Dacks J."/>
            <person name="Roger A.J."/>
        </authorList>
    </citation>
    <scope>NUCLEOTIDE SEQUENCE</scope>
    <source>
        <strain evidence="7">BMAN</strain>
    </source>
</reference>
<evidence type="ECO:0000256" key="4">
    <source>
        <dbReference type="ARBA" id="ARBA00023004"/>
    </source>
</evidence>
<dbReference type="InterPro" id="IPR019591">
    <property type="entry name" value="Mrp/NBP35_ATP-bd"/>
</dbReference>
<keyword evidence="2" id="KW-0547">Nucleotide-binding</keyword>
<comment type="similarity">
    <text evidence="6">Belongs to the Mrp/NBP35 ATP-binding proteins family.</text>
</comment>
<evidence type="ECO:0000256" key="1">
    <source>
        <dbReference type="ARBA" id="ARBA00022723"/>
    </source>
</evidence>
<dbReference type="GO" id="GO:0051539">
    <property type="term" value="F:4 iron, 4 sulfur cluster binding"/>
    <property type="evidence" value="ECO:0007669"/>
    <property type="project" value="TreeGrafter"/>
</dbReference>
<accession>A0A9Q0LFM2</accession>
<dbReference type="InterPro" id="IPR044304">
    <property type="entry name" value="NUBPL-like"/>
</dbReference>
<dbReference type="Gene3D" id="3.40.50.300">
    <property type="entry name" value="P-loop containing nucleotide triphosphate hydrolases"/>
    <property type="match status" value="1"/>
</dbReference>
<dbReference type="GO" id="GO:0016226">
    <property type="term" value="P:iron-sulfur cluster assembly"/>
    <property type="evidence" value="ECO:0007669"/>
    <property type="project" value="InterPro"/>
</dbReference>
<evidence type="ECO:0000313" key="7">
    <source>
        <dbReference type="EMBL" id="KAJ5070355.1"/>
    </source>
</evidence>
<dbReference type="InterPro" id="IPR033756">
    <property type="entry name" value="YlxH/NBP35"/>
</dbReference>
<proteinExistence type="inferred from homology"/>